<feature type="transmembrane region" description="Helical" evidence="1">
    <location>
        <begin position="158"/>
        <end position="177"/>
    </location>
</feature>
<keyword evidence="1" id="KW-1133">Transmembrane helix</keyword>
<keyword evidence="1" id="KW-0812">Transmembrane</keyword>
<feature type="transmembrane region" description="Helical" evidence="1">
    <location>
        <begin position="12"/>
        <end position="34"/>
    </location>
</feature>
<proteinExistence type="predicted"/>
<accession>A0ABV2B445</accession>
<reference evidence="2 3" key="1">
    <citation type="submission" date="2013-03" db="EMBL/GenBank/DDBJ databases">
        <title>Salinisphaera dokdonensis CL-ES53 Genome Sequencing.</title>
        <authorList>
            <person name="Li C."/>
            <person name="Lai Q."/>
            <person name="Shao Z."/>
        </authorList>
    </citation>
    <scope>NUCLEOTIDE SEQUENCE [LARGE SCALE GENOMIC DNA]</scope>
    <source>
        <strain evidence="2 3">CL-ES53</strain>
    </source>
</reference>
<evidence type="ECO:0000256" key="1">
    <source>
        <dbReference type="SAM" id="Phobius"/>
    </source>
</evidence>
<feature type="transmembrane region" description="Helical" evidence="1">
    <location>
        <begin position="105"/>
        <end position="125"/>
    </location>
</feature>
<feature type="transmembrane region" description="Helical" evidence="1">
    <location>
        <begin position="79"/>
        <end position="98"/>
    </location>
</feature>
<feature type="transmembrane region" description="Helical" evidence="1">
    <location>
        <begin position="131"/>
        <end position="151"/>
    </location>
</feature>
<name>A0ABV2B445_9GAMM</name>
<dbReference type="Proteomes" id="UP001460888">
    <property type="component" value="Unassembled WGS sequence"/>
</dbReference>
<organism evidence="2 3">
    <name type="scientific">Salinisphaera dokdonensis CL-ES53</name>
    <dbReference type="NCBI Taxonomy" id="1304272"/>
    <lineage>
        <taxon>Bacteria</taxon>
        <taxon>Pseudomonadati</taxon>
        <taxon>Pseudomonadota</taxon>
        <taxon>Gammaproteobacteria</taxon>
        <taxon>Salinisphaerales</taxon>
        <taxon>Salinisphaeraceae</taxon>
        <taxon>Salinisphaera</taxon>
    </lineage>
</organism>
<keyword evidence="3" id="KW-1185">Reference proteome</keyword>
<gene>
    <name evidence="2" type="ORF">SADO_15319</name>
</gene>
<dbReference type="EMBL" id="APND01000005">
    <property type="protein sequence ID" value="MES1930632.1"/>
    <property type="molecule type" value="Genomic_DNA"/>
</dbReference>
<evidence type="ECO:0000313" key="2">
    <source>
        <dbReference type="EMBL" id="MES1930632.1"/>
    </source>
</evidence>
<keyword evidence="1" id="KW-0472">Membrane</keyword>
<feature type="transmembrane region" description="Helical" evidence="1">
    <location>
        <begin position="46"/>
        <end position="73"/>
    </location>
</feature>
<comment type="caution">
    <text evidence="2">The sequence shown here is derived from an EMBL/GenBank/DDBJ whole genome shotgun (WGS) entry which is preliminary data.</text>
</comment>
<evidence type="ECO:0000313" key="3">
    <source>
        <dbReference type="Proteomes" id="UP001460888"/>
    </source>
</evidence>
<protein>
    <submittedName>
        <fullName evidence="2">Uncharacterized protein</fullName>
    </submittedName>
</protein>
<sequence length="178" mass="19466">MFDVFELELLDGLLLLPDVELVLGVFEVLLDWLVPRLFEVELRRLVVFLRVPLFAGALLPVDFAVLVFFFAAVEAPLEVVRFAVLRFALVPDLALLLALAVDARFFVVVFFAVVKLPVALAAAVSALAWPVAAALLALRFAAVLAALVFWLTLRFACVLRVLAVFLACVFVVLASALV</sequence>